<sequence>MDPQPIRLVIFDCDGVLVDSEGIALEVLVEALAKKGVLLTTDEAADRFLGRSLGSLAEAVRSEFGVEIDPPFLAGMRDELYARFRAELAPLPGVAAAIDSLKAMQVSCCVASSSQRERIELSLSVTGLLSRLSPHIFSATMVERGKPAPDLFLHAAAEMGVSPSQCLVIEDSPAGIRAAQAAGMKVIAFTGGSHTGHASYQKALTHLAPDGQFDAMENLLHFVLGARRPEDLTDA</sequence>
<dbReference type="GO" id="GO:0016787">
    <property type="term" value="F:hydrolase activity"/>
    <property type="evidence" value="ECO:0007669"/>
    <property type="project" value="UniProtKB-KW"/>
</dbReference>
<dbReference type="Gene3D" id="3.40.50.1000">
    <property type="entry name" value="HAD superfamily/HAD-like"/>
    <property type="match status" value="1"/>
</dbReference>
<dbReference type="InterPro" id="IPR041492">
    <property type="entry name" value="HAD_2"/>
</dbReference>
<reference evidence="1" key="1">
    <citation type="journal article" date="2020" name="mSystems">
        <title>Genome- and Community-Level Interaction Insights into Carbon Utilization and Element Cycling Functions of Hydrothermarchaeota in Hydrothermal Sediment.</title>
        <authorList>
            <person name="Zhou Z."/>
            <person name="Liu Y."/>
            <person name="Xu W."/>
            <person name="Pan J."/>
            <person name="Luo Z.H."/>
            <person name="Li M."/>
        </authorList>
    </citation>
    <scope>NUCLEOTIDE SEQUENCE [LARGE SCALE GENOMIC DNA]</scope>
    <source>
        <strain evidence="1">SpSt-243</strain>
    </source>
</reference>
<dbReference type="Pfam" id="PF13419">
    <property type="entry name" value="HAD_2"/>
    <property type="match status" value="1"/>
</dbReference>
<dbReference type="SUPFAM" id="SSF56784">
    <property type="entry name" value="HAD-like"/>
    <property type="match status" value="1"/>
</dbReference>
<dbReference type="InterPro" id="IPR023214">
    <property type="entry name" value="HAD_sf"/>
</dbReference>
<dbReference type="InterPro" id="IPR036412">
    <property type="entry name" value="HAD-like_sf"/>
</dbReference>
<evidence type="ECO:0000313" key="1">
    <source>
        <dbReference type="EMBL" id="HEB44803.1"/>
    </source>
</evidence>
<keyword evidence="1" id="KW-0378">Hydrolase</keyword>
<dbReference type="SFLD" id="SFLDG01135">
    <property type="entry name" value="C1.5.6:_HAD__Beta-PGM__Phospha"/>
    <property type="match status" value="1"/>
</dbReference>
<comment type="caution">
    <text evidence="1">The sequence shown here is derived from an EMBL/GenBank/DDBJ whole genome shotgun (WGS) entry which is preliminary data.</text>
</comment>
<dbReference type="NCBIfam" id="TIGR01509">
    <property type="entry name" value="HAD-SF-IA-v3"/>
    <property type="match status" value="1"/>
</dbReference>
<dbReference type="SFLD" id="SFLDG01129">
    <property type="entry name" value="C1.5:_HAD__Beta-PGM__Phosphata"/>
    <property type="match status" value="1"/>
</dbReference>
<dbReference type="SFLD" id="SFLDS00003">
    <property type="entry name" value="Haloacid_Dehalogenase"/>
    <property type="match status" value="1"/>
</dbReference>
<accession>A0A7C1SZK8</accession>
<name>A0A7C1SZK8_9HYPH</name>
<gene>
    <name evidence="1" type="ORF">ENP70_14175</name>
</gene>
<dbReference type="CDD" id="cd07526">
    <property type="entry name" value="HAD_BPGM_like"/>
    <property type="match status" value="1"/>
</dbReference>
<dbReference type="Gene3D" id="1.10.150.240">
    <property type="entry name" value="Putative phosphatase, domain 2"/>
    <property type="match status" value="1"/>
</dbReference>
<dbReference type="AlphaFoldDB" id="A0A7C1SZK8"/>
<organism evidence="1">
    <name type="scientific">Agrobacterium albertimagni</name>
    <dbReference type="NCBI Taxonomy" id="147266"/>
    <lineage>
        <taxon>Bacteria</taxon>
        <taxon>Pseudomonadati</taxon>
        <taxon>Pseudomonadota</taxon>
        <taxon>Alphaproteobacteria</taxon>
        <taxon>Hyphomicrobiales</taxon>
        <taxon>Rhizobiaceae</taxon>
        <taxon>Rhizobium/Agrobacterium group</taxon>
        <taxon>Agrobacterium</taxon>
    </lineage>
</organism>
<protein>
    <submittedName>
        <fullName evidence="1">HAD family hydrolase</fullName>
    </submittedName>
</protein>
<dbReference type="EMBL" id="DSKI01000726">
    <property type="protein sequence ID" value="HEB44803.1"/>
    <property type="molecule type" value="Genomic_DNA"/>
</dbReference>
<dbReference type="InterPro" id="IPR023198">
    <property type="entry name" value="PGP-like_dom2"/>
</dbReference>
<proteinExistence type="predicted"/>
<dbReference type="InterPro" id="IPR006439">
    <property type="entry name" value="HAD-SF_hydro_IA"/>
</dbReference>
<dbReference type="PANTHER" id="PTHR18901">
    <property type="entry name" value="2-DEOXYGLUCOSE-6-PHOSPHATE PHOSPHATASE 2"/>
    <property type="match status" value="1"/>
</dbReference>
<dbReference type="PANTHER" id="PTHR18901:SF38">
    <property type="entry name" value="PSEUDOURIDINE-5'-PHOSPHATASE"/>
    <property type="match status" value="1"/>
</dbReference>